<dbReference type="OrthoDB" id="10065911at2759"/>
<proteinExistence type="predicted"/>
<dbReference type="EMBL" id="OV651814">
    <property type="protein sequence ID" value="CAH1106454.1"/>
    <property type="molecule type" value="Genomic_DNA"/>
</dbReference>
<dbReference type="Proteomes" id="UP001153636">
    <property type="component" value="Chromosome 2"/>
</dbReference>
<dbReference type="PANTHER" id="PTHR10773:SF19">
    <property type="match status" value="1"/>
</dbReference>
<sequence length="218" mass="25718">MGDTKFSRMYEVLKNIRLHSREFGVFCNYKRVKCMEKISSNTIRAILNNFNSLGSYNEQNSYLCSFVSVTTVQRRRPRAPENLAKYHDCSYMYRVRIKQDNHFDEVQVCAKFFIAAHGISKSKLEYLLTSIKNLDVAPKDKRGGKNYNSLPTAIKLHIASSQTRQSHYSLKSEHKKMYRMFLEKNPTQKISFETYREVFKKKFNIGFWLSPDRNMKSM</sequence>
<reference evidence="1" key="1">
    <citation type="submission" date="2022-01" db="EMBL/GenBank/DDBJ databases">
        <authorList>
            <person name="King R."/>
        </authorList>
    </citation>
    <scope>NUCLEOTIDE SEQUENCE</scope>
</reference>
<evidence type="ECO:0000313" key="2">
    <source>
        <dbReference type="Proteomes" id="UP001153636"/>
    </source>
</evidence>
<dbReference type="AlphaFoldDB" id="A0A9P0CQH5"/>
<evidence type="ECO:0000313" key="1">
    <source>
        <dbReference type="EMBL" id="CAH1106454.1"/>
    </source>
</evidence>
<organism evidence="1 2">
    <name type="scientific">Psylliodes chrysocephalus</name>
    <dbReference type="NCBI Taxonomy" id="3402493"/>
    <lineage>
        <taxon>Eukaryota</taxon>
        <taxon>Metazoa</taxon>
        <taxon>Ecdysozoa</taxon>
        <taxon>Arthropoda</taxon>
        <taxon>Hexapoda</taxon>
        <taxon>Insecta</taxon>
        <taxon>Pterygota</taxon>
        <taxon>Neoptera</taxon>
        <taxon>Endopterygota</taxon>
        <taxon>Coleoptera</taxon>
        <taxon>Polyphaga</taxon>
        <taxon>Cucujiformia</taxon>
        <taxon>Chrysomeloidea</taxon>
        <taxon>Chrysomelidae</taxon>
        <taxon>Galerucinae</taxon>
        <taxon>Alticini</taxon>
        <taxon>Psylliodes</taxon>
    </lineage>
</organism>
<name>A0A9P0CQH5_9CUCU</name>
<accession>A0A9P0CQH5</accession>
<dbReference type="PANTHER" id="PTHR10773">
    <property type="entry name" value="DNA-DIRECTED RNA POLYMERASES I, II, AND III SUBUNIT RPABC2"/>
    <property type="match status" value="1"/>
</dbReference>
<keyword evidence="2" id="KW-1185">Reference proteome</keyword>
<gene>
    <name evidence="1" type="ORF">PSYICH_LOCUS6800</name>
</gene>
<protein>
    <submittedName>
        <fullName evidence="1">Uncharacterized protein</fullName>
    </submittedName>
</protein>